<protein>
    <submittedName>
        <fullName evidence="2">Cupin domain</fullName>
    </submittedName>
</protein>
<dbReference type="Gene3D" id="2.60.120.10">
    <property type="entry name" value="Jelly Rolls"/>
    <property type="match status" value="1"/>
</dbReference>
<comment type="caution">
    <text evidence="2">The sequence shown here is derived from an EMBL/GenBank/DDBJ whole genome shotgun (WGS) entry which is preliminary data.</text>
</comment>
<evidence type="ECO:0000313" key="2">
    <source>
        <dbReference type="EMBL" id="KPQ34735.1"/>
    </source>
</evidence>
<reference evidence="2 3" key="1">
    <citation type="submission" date="2015-09" db="EMBL/GenBank/DDBJ databases">
        <title>Identification and resolution of microdiversity through metagenomic sequencing of parallel consortia.</title>
        <authorList>
            <person name="Nelson W.C."/>
            <person name="Romine M.F."/>
            <person name="Lindemann S.R."/>
        </authorList>
    </citation>
    <scope>NUCLEOTIDE SEQUENCE [LARGE SCALE GENOMIC DNA]</scope>
    <source>
        <strain evidence="2">Ana</strain>
    </source>
</reference>
<sequence length="124" mass="12938">MTTTLSSALSSTLSSTLSSMQASAVQIHEQFAYPASGIHKKVLFKDNNCQYTLMCLAAGTNIAEHSAPRNATVQVLAGRGVLTISGQHISLEPGVFVVMPANAPHALHASENTAFLLTLSAPAC</sequence>
<dbReference type="Proteomes" id="UP000050465">
    <property type="component" value="Unassembled WGS sequence"/>
</dbReference>
<dbReference type="Pfam" id="PF07883">
    <property type="entry name" value="Cupin_2"/>
    <property type="match status" value="1"/>
</dbReference>
<name>A0A0P7ZPA0_9CYAN</name>
<accession>A0A0P7ZPA0</accession>
<dbReference type="InterPro" id="IPR014710">
    <property type="entry name" value="RmlC-like_jellyroll"/>
</dbReference>
<evidence type="ECO:0000313" key="3">
    <source>
        <dbReference type="Proteomes" id="UP000050465"/>
    </source>
</evidence>
<dbReference type="PANTHER" id="PTHR37694:SF1">
    <property type="entry name" value="SLR8022 PROTEIN"/>
    <property type="match status" value="1"/>
</dbReference>
<dbReference type="STRING" id="1666911.HLUCCA11_13490"/>
<dbReference type="EMBL" id="LJZR01000017">
    <property type="protein sequence ID" value="KPQ34735.1"/>
    <property type="molecule type" value="Genomic_DNA"/>
</dbReference>
<dbReference type="InterPro" id="IPR011051">
    <property type="entry name" value="RmlC_Cupin_sf"/>
</dbReference>
<dbReference type="InterPro" id="IPR013096">
    <property type="entry name" value="Cupin_2"/>
</dbReference>
<dbReference type="PANTHER" id="PTHR37694">
    <property type="entry name" value="SLR8022 PROTEIN"/>
    <property type="match status" value="1"/>
</dbReference>
<organism evidence="2 3">
    <name type="scientific">Phormidesmis priestleyi Ana</name>
    <dbReference type="NCBI Taxonomy" id="1666911"/>
    <lineage>
        <taxon>Bacteria</taxon>
        <taxon>Bacillati</taxon>
        <taxon>Cyanobacteriota</taxon>
        <taxon>Cyanophyceae</taxon>
        <taxon>Leptolyngbyales</taxon>
        <taxon>Leptolyngbyaceae</taxon>
        <taxon>Phormidesmis</taxon>
    </lineage>
</organism>
<dbReference type="SUPFAM" id="SSF51182">
    <property type="entry name" value="RmlC-like cupins"/>
    <property type="match status" value="1"/>
</dbReference>
<proteinExistence type="predicted"/>
<gene>
    <name evidence="2" type="ORF">HLUCCA11_13490</name>
</gene>
<dbReference type="AlphaFoldDB" id="A0A0P7ZPA0"/>
<evidence type="ECO:0000259" key="1">
    <source>
        <dbReference type="Pfam" id="PF07883"/>
    </source>
</evidence>
<feature type="domain" description="Cupin type-2" evidence="1">
    <location>
        <begin position="53"/>
        <end position="114"/>
    </location>
</feature>
<dbReference type="CDD" id="cd02230">
    <property type="entry name" value="cupin_HP0902-like"/>
    <property type="match status" value="1"/>
</dbReference>